<feature type="region of interest" description="Disordered" evidence="1">
    <location>
        <begin position="58"/>
        <end position="102"/>
    </location>
</feature>
<dbReference type="EMBL" id="QLMJ01000009">
    <property type="protein sequence ID" value="RAK35571.1"/>
    <property type="molecule type" value="Genomic_DNA"/>
</dbReference>
<accession>A0A327ZHG6</accession>
<evidence type="ECO:0000313" key="2">
    <source>
        <dbReference type="EMBL" id="RAK35571.1"/>
    </source>
</evidence>
<protein>
    <recommendedName>
        <fullName evidence="4">YtxH-like protein</fullName>
    </recommendedName>
</protein>
<name>A0A327ZHG6_9ACTN</name>
<gene>
    <name evidence="2" type="ORF">B0I29_10944</name>
</gene>
<dbReference type="RefSeq" id="WP_111650599.1">
    <property type="nucleotide sequence ID" value="NZ_JACHWI010000006.1"/>
</dbReference>
<dbReference type="Proteomes" id="UP000249341">
    <property type="component" value="Unassembled WGS sequence"/>
</dbReference>
<evidence type="ECO:0000313" key="3">
    <source>
        <dbReference type="Proteomes" id="UP000249341"/>
    </source>
</evidence>
<feature type="compositionally biased region" description="Low complexity" evidence="1">
    <location>
        <begin position="87"/>
        <end position="102"/>
    </location>
</feature>
<keyword evidence="3" id="KW-1185">Reference proteome</keyword>
<dbReference type="OrthoDB" id="5125216at2"/>
<proteinExistence type="predicted"/>
<evidence type="ECO:0000256" key="1">
    <source>
        <dbReference type="SAM" id="MobiDB-lite"/>
    </source>
</evidence>
<sequence length="102" mass="10392">MIRLVTLAAGFATGYVLGTRAGREKYEQIAAAARKVSGSPTLTRAQSSAKALLDAGVDPADTRPRAAGVVKSDEPVAGARPAPLYETDTPSGPTTYTGGTLS</sequence>
<dbReference type="AlphaFoldDB" id="A0A327ZHG6"/>
<comment type="caution">
    <text evidence="2">The sequence shown here is derived from an EMBL/GenBank/DDBJ whole genome shotgun (WGS) entry which is preliminary data.</text>
</comment>
<evidence type="ECO:0008006" key="4">
    <source>
        <dbReference type="Google" id="ProtNLM"/>
    </source>
</evidence>
<organism evidence="2 3">
    <name type="scientific">Actinoplanes lutulentus</name>
    <dbReference type="NCBI Taxonomy" id="1287878"/>
    <lineage>
        <taxon>Bacteria</taxon>
        <taxon>Bacillati</taxon>
        <taxon>Actinomycetota</taxon>
        <taxon>Actinomycetes</taxon>
        <taxon>Micromonosporales</taxon>
        <taxon>Micromonosporaceae</taxon>
        <taxon>Actinoplanes</taxon>
    </lineage>
</organism>
<reference evidence="2 3" key="1">
    <citation type="submission" date="2018-06" db="EMBL/GenBank/DDBJ databases">
        <title>Genomic Encyclopedia of Type Strains, Phase III (KMG-III): the genomes of soil and plant-associated and newly described type strains.</title>
        <authorList>
            <person name="Whitman W."/>
        </authorList>
    </citation>
    <scope>NUCLEOTIDE SEQUENCE [LARGE SCALE GENOMIC DNA]</scope>
    <source>
        <strain evidence="2 3">CGMCC 4.7090</strain>
    </source>
</reference>